<dbReference type="OrthoDB" id="9771846at2"/>
<dbReference type="CDD" id="cd04186">
    <property type="entry name" value="GT_2_like_c"/>
    <property type="match status" value="1"/>
</dbReference>
<dbReference type="SUPFAM" id="SSF53448">
    <property type="entry name" value="Nucleotide-diphospho-sugar transferases"/>
    <property type="match status" value="1"/>
</dbReference>
<dbReference type="EMBL" id="QNTQ01000006">
    <property type="protein sequence ID" value="RBI85436.1"/>
    <property type="molecule type" value="Genomic_DNA"/>
</dbReference>
<proteinExistence type="predicted"/>
<name>A0A365U987_9RHOB</name>
<dbReference type="RefSeq" id="WP_113288695.1">
    <property type="nucleotide sequence ID" value="NZ_QNTQ01000006.1"/>
</dbReference>
<evidence type="ECO:0000313" key="1">
    <source>
        <dbReference type="EMBL" id="RBI85436.1"/>
    </source>
</evidence>
<gene>
    <name evidence="1" type="ORF">DRV85_06745</name>
</gene>
<dbReference type="Proteomes" id="UP000253370">
    <property type="component" value="Unassembled WGS sequence"/>
</dbReference>
<dbReference type="AlphaFoldDB" id="A0A365U987"/>
<dbReference type="InterPro" id="IPR029044">
    <property type="entry name" value="Nucleotide-diphossugar_trans"/>
</dbReference>
<dbReference type="PANTHER" id="PTHR43179">
    <property type="entry name" value="RHAMNOSYLTRANSFERASE WBBL"/>
    <property type="match status" value="1"/>
</dbReference>
<organism evidence="1 2">
    <name type="scientific">Rhodosalinus halophilus</name>
    <dbReference type="NCBI Taxonomy" id="2259333"/>
    <lineage>
        <taxon>Bacteria</taxon>
        <taxon>Pseudomonadati</taxon>
        <taxon>Pseudomonadota</taxon>
        <taxon>Alphaproteobacteria</taxon>
        <taxon>Rhodobacterales</taxon>
        <taxon>Paracoccaceae</taxon>
        <taxon>Rhodosalinus</taxon>
    </lineage>
</organism>
<reference evidence="1 2" key="1">
    <citation type="submission" date="2018-07" db="EMBL/GenBank/DDBJ databases">
        <title>Rhodosalinus sp. strain E84T genomic sequence and assembly.</title>
        <authorList>
            <person name="Liu Z.-W."/>
            <person name="Lu D.-C."/>
        </authorList>
    </citation>
    <scope>NUCLEOTIDE SEQUENCE [LARGE SCALE GENOMIC DNA]</scope>
    <source>
        <strain evidence="1 2">E84</strain>
    </source>
</reference>
<comment type="caution">
    <text evidence="1">The sequence shown here is derived from an EMBL/GenBank/DDBJ whole genome shotgun (WGS) entry which is preliminary data.</text>
</comment>
<evidence type="ECO:0000313" key="2">
    <source>
        <dbReference type="Proteomes" id="UP000253370"/>
    </source>
</evidence>
<keyword evidence="1" id="KW-0808">Transferase</keyword>
<dbReference type="PANTHER" id="PTHR43179:SF7">
    <property type="entry name" value="RHAMNOSYLTRANSFERASE WBBL"/>
    <property type="match status" value="1"/>
</dbReference>
<accession>A0A365U987</accession>
<protein>
    <submittedName>
        <fullName evidence="1">Glycosyltransferase family 2 protein</fullName>
    </submittedName>
</protein>
<dbReference type="Pfam" id="PF13641">
    <property type="entry name" value="Glyco_tranf_2_3"/>
    <property type="match status" value="1"/>
</dbReference>
<dbReference type="Gene3D" id="3.90.550.10">
    <property type="entry name" value="Spore Coat Polysaccharide Biosynthesis Protein SpsA, Chain A"/>
    <property type="match status" value="1"/>
</dbReference>
<sequence length="334" mass="36524">MPRLLTVLLNYRTAEMTLDAAEAALRALEGIAGELVIVDNDSGDGSFERLSREARARGWTAGDRVRVIQSGRNGGFGAGNNVGIRAGLSDGRAPDYVYILNSDAFPAPDAIRRLLEALESDPTLGFAGSYIHGPDGTPHVTAFRFPSILSELEGAARFGPLSRMLRGYSVSIGVPDATRRVDWLAGASLMMRRSVLDAIGLFDETFFLYFEETDLCRRAARAGWPTLYVRESHVAHVGSASTGMKSWDRVPGFWFDSRWHYFAKTHGRAYAAAATLAHLAGGLLWRSRMLLQGKPRGDRPHFLRDLVIHDLRALFGRAPRVAEPPAALPSGETS</sequence>
<keyword evidence="2" id="KW-1185">Reference proteome</keyword>
<dbReference type="GO" id="GO:0016740">
    <property type="term" value="F:transferase activity"/>
    <property type="evidence" value="ECO:0007669"/>
    <property type="project" value="UniProtKB-KW"/>
</dbReference>